<dbReference type="AlphaFoldDB" id="A0A0U5AXW4"/>
<feature type="transmembrane region" description="Helical" evidence="1">
    <location>
        <begin position="12"/>
        <end position="32"/>
    </location>
</feature>
<protein>
    <submittedName>
        <fullName evidence="2">Uncharacterized protein</fullName>
    </submittedName>
</protein>
<dbReference type="EMBL" id="AP014945">
    <property type="protein sequence ID" value="BAU23295.1"/>
    <property type="molecule type" value="Genomic_DNA"/>
</dbReference>
<dbReference type="KEGG" id="cthi:THC_0910"/>
<keyword evidence="1" id="KW-0472">Membrane</keyword>
<name>A0A0U5AXW4_9BACT</name>
<keyword evidence="1" id="KW-0812">Transmembrane</keyword>
<dbReference type="RefSeq" id="WP_068513961.1">
    <property type="nucleotide sequence ID" value="NZ_AP014945.1"/>
</dbReference>
<dbReference type="Proteomes" id="UP000068196">
    <property type="component" value="Chromosome"/>
</dbReference>
<dbReference type="STRING" id="1653476.THC_0910"/>
<evidence type="ECO:0000313" key="2">
    <source>
        <dbReference type="EMBL" id="BAU23295.1"/>
    </source>
</evidence>
<organism evidence="2 3">
    <name type="scientific">Caldimicrobium thiodismutans</name>
    <dbReference type="NCBI Taxonomy" id="1653476"/>
    <lineage>
        <taxon>Bacteria</taxon>
        <taxon>Pseudomonadati</taxon>
        <taxon>Thermodesulfobacteriota</taxon>
        <taxon>Thermodesulfobacteria</taxon>
        <taxon>Thermodesulfobacteriales</taxon>
        <taxon>Thermodesulfobacteriaceae</taxon>
        <taxon>Caldimicrobium</taxon>
    </lineage>
</organism>
<sequence length="81" mass="9457">MWGKIDKPNFLKALIVVVIAFLLSMVGEFYFHEEKHFAFEKIPFFEGIFGILGALFLFIVVKIVGLLVSKKEEDYDRYYTS</sequence>
<keyword evidence="3" id="KW-1185">Reference proteome</keyword>
<feature type="transmembrane region" description="Helical" evidence="1">
    <location>
        <begin position="44"/>
        <end position="68"/>
    </location>
</feature>
<reference evidence="2 3" key="1">
    <citation type="journal article" date="2016" name="Int. J. Syst. Evol. Microbiol.">
        <title>Caldimicrobium thiodismutans sp. nov., a sulfur-disproportionating bacterium isolated from a hot spring, and emended description of the genus Caldimicrobium.</title>
        <authorList>
            <person name="Kojima H."/>
            <person name="Umezawa K."/>
            <person name="Fukui M."/>
        </authorList>
    </citation>
    <scope>NUCLEOTIDE SEQUENCE [LARGE SCALE GENOMIC DNA]</scope>
    <source>
        <strain evidence="2 3">TF1</strain>
    </source>
</reference>
<gene>
    <name evidence="2" type="ORF">THC_0910</name>
</gene>
<reference evidence="3" key="2">
    <citation type="journal article" date="2016" name="Int. J. Syst. Evol. Microbiol.">
        <title>Caldimicrobium thiodismutans sp. nov., a sulfur-disproportionating bacterium isolated from a hot spring.</title>
        <authorList>
            <person name="Kojima H."/>
            <person name="Umezawa K."/>
            <person name="Fukui M."/>
        </authorList>
    </citation>
    <scope>NUCLEOTIDE SEQUENCE [LARGE SCALE GENOMIC DNA]</scope>
    <source>
        <strain evidence="3">TF1</strain>
    </source>
</reference>
<evidence type="ECO:0000313" key="3">
    <source>
        <dbReference type="Proteomes" id="UP000068196"/>
    </source>
</evidence>
<keyword evidence="1" id="KW-1133">Transmembrane helix</keyword>
<evidence type="ECO:0000256" key="1">
    <source>
        <dbReference type="SAM" id="Phobius"/>
    </source>
</evidence>
<proteinExistence type="predicted"/>
<accession>A0A0U5AXW4</accession>